<dbReference type="PANTHER" id="PTHR11439">
    <property type="entry name" value="GAG-POL-RELATED RETROTRANSPOSON"/>
    <property type="match status" value="1"/>
</dbReference>
<evidence type="ECO:0000313" key="3">
    <source>
        <dbReference type="Proteomes" id="UP000004994"/>
    </source>
</evidence>
<dbReference type="Proteomes" id="UP000004994">
    <property type="component" value="Chromosome 9"/>
</dbReference>
<organism evidence="2">
    <name type="scientific">Solanum lycopersicum</name>
    <name type="common">Tomato</name>
    <name type="synonym">Lycopersicon esculentum</name>
    <dbReference type="NCBI Taxonomy" id="4081"/>
    <lineage>
        <taxon>Eukaryota</taxon>
        <taxon>Viridiplantae</taxon>
        <taxon>Streptophyta</taxon>
        <taxon>Embryophyta</taxon>
        <taxon>Tracheophyta</taxon>
        <taxon>Spermatophyta</taxon>
        <taxon>Magnoliopsida</taxon>
        <taxon>eudicotyledons</taxon>
        <taxon>Gunneridae</taxon>
        <taxon>Pentapetalae</taxon>
        <taxon>asterids</taxon>
        <taxon>lamiids</taxon>
        <taxon>Solanales</taxon>
        <taxon>Solanaceae</taxon>
        <taxon>Solanoideae</taxon>
        <taxon>Solaneae</taxon>
        <taxon>Solanum</taxon>
        <taxon>Solanum subgen. Lycopersicon</taxon>
    </lineage>
</organism>
<sequence length="267" mass="30693">MNEEYNALIENKTWELVPYPSNVNVIQFMWFAHKERSYDSFLRHKARLVDDDCGETFNTVVKLVTIHTILSLALFKACQIHQLDVINAFLHGGLKETFYIYKPLGHRDHDRPNRTPRAWYERFADYGLSHLSYSLGISITHHAGKSLSKASPTPNVTKPKLNTVMSKPFENPSLYRNFAGAFQYLTFTIPDITYVVKHVCLFMHDPREEHVHALNCNLRYIESTLDFGLHLLPTSTSTLILCTNDDCGGYLEKRRSTSIYSFLGAIT</sequence>
<dbReference type="InParanoid" id="A0A3Q7I391"/>
<evidence type="ECO:0000313" key="2">
    <source>
        <dbReference type="EnsemblPlants" id="Solyc09g055543.1.1"/>
    </source>
</evidence>
<reference evidence="2" key="1">
    <citation type="journal article" date="2012" name="Nature">
        <title>The tomato genome sequence provides insights into fleshy fruit evolution.</title>
        <authorList>
            <consortium name="Tomato Genome Consortium"/>
        </authorList>
    </citation>
    <scope>NUCLEOTIDE SEQUENCE [LARGE SCALE GENOMIC DNA]</scope>
    <source>
        <strain evidence="2">cv. Heinz 1706</strain>
    </source>
</reference>
<reference evidence="2" key="2">
    <citation type="submission" date="2019-01" db="UniProtKB">
        <authorList>
            <consortium name="EnsemblPlants"/>
        </authorList>
    </citation>
    <scope>IDENTIFICATION</scope>
    <source>
        <strain evidence="2">cv. Heinz 1706</strain>
    </source>
</reference>
<dbReference type="Pfam" id="PF07727">
    <property type="entry name" value="RVT_2"/>
    <property type="match status" value="1"/>
</dbReference>
<dbReference type="Gramene" id="Solyc09g055543.1.1">
    <property type="protein sequence ID" value="Solyc09g055543.1.1"/>
    <property type="gene ID" value="Solyc09g055543.1"/>
</dbReference>
<dbReference type="AlphaFoldDB" id="A0A3Q7I391"/>
<dbReference type="PANTHER" id="PTHR11439:SF470">
    <property type="entry name" value="CYSTEINE-RICH RLK (RECEPTOR-LIKE PROTEIN KINASE) 8"/>
    <property type="match status" value="1"/>
</dbReference>
<feature type="domain" description="Reverse transcriptase Ty1/copia-type" evidence="1">
    <location>
        <begin position="11"/>
        <end position="115"/>
    </location>
</feature>
<dbReference type="STRING" id="4081.A0A3Q7I391"/>
<proteinExistence type="predicted"/>
<dbReference type="InterPro" id="IPR013103">
    <property type="entry name" value="RVT_2"/>
</dbReference>
<protein>
    <recommendedName>
        <fullName evidence="1">Reverse transcriptase Ty1/copia-type domain-containing protein</fullName>
    </recommendedName>
</protein>
<evidence type="ECO:0000259" key="1">
    <source>
        <dbReference type="Pfam" id="PF07727"/>
    </source>
</evidence>
<dbReference type="OMA" id="AWYERFA"/>
<dbReference type="EnsemblPlants" id="Solyc09g055543.1.1">
    <property type="protein sequence ID" value="Solyc09g055543.1.1"/>
    <property type="gene ID" value="Solyc09g055543.1"/>
</dbReference>
<accession>A0A3Q7I391</accession>
<name>A0A3Q7I391_SOLLC</name>
<keyword evidence="3" id="KW-1185">Reference proteome</keyword>